<sequence length="220" mass="23760">MDQSMEAIIQAVTTQVLAALEQENKLPDRRSEGKARCLVLGDSDHIPQALRRDAVLLGLEDYQTHQTITNYARVLITRLDFADLADIALGRGGTPAARAVCCALLQGTEVLLLECALPHRAFAGRGSTALYQLLERYVNTLQVFGVKLLGGGDATPALRGGVPEPKVPVRREVRDVCLITEALAQALAKDAQELDIPAGTLITPAAMDIFQASHTTLIRR</sequence>
<dbReference type="RefSeq" id="WP_256304852.1">
    <property type="nucleotide sequence ID" value="NZ_JANFYS010000053.1"/>
</dbReference>
<gene>
    <name evidence="1" type="ORF">NE579_15215</name>
</gene>
<name>A0AAW5JS52_9FIRM</name>
<accession>A0AAW5JS52</accession>
<reference evidence="1" key="1">
    <citation type="submission" date="2022-06" db="EMBL/GenBank/DDBJ databases">
        <title>Isolation of gut microbiota from human fecal samples.</title>
        <authorList>
            <person name="Pamer E.G."/>
            <person name="Barat B."/>
            <person name="Waligurski E."/>
            <person name="Medina S."/>
            <person name="Paddock L."/>
            <person name="Mostad J."/>
        </authorList>
    </citation>
    <scope>NUCLEOTIDE SEQUENCE</scope>
    <source>
        <strain evidence="1">DFI.9.91</strain>
    </source>
</reference>
<dbReference type="InterPro" id="IPR013372">
    <property type="entry name" value="Eut_put"/>
</dbReference>
<protein>
    <recommendedName>
        <fullName evidence="3">Ethanolamine utilization protein</fullName>
    </recommendedName>
</protein>
<organism evidence="1 2">
    <name type="scientific">Intestinimonas massiliensis</name>
    <name type="common">ex Afouda et al. 2020</name>
    <dbReference type="NCBI Taxonomy" id="1673721"/>
    <lineage>
        <taxon>Bacteria</taxon>
        <taxon>Bacillati</taxon>
        <taxon>Bacillota</taxon>
        <taxon>Clostridia</taxon>
        <taxon>Eubacteriales</taxon>
        <taxon>Intestinimonas</taxon>
    </lineage>
</organism>
<dbReference type="EMBL" id="JANFYS010000053">
    <property type="protein sequence ID" value="MCQ4771787.1"/>
    <property type="molecule type" value="Genomic_DNA"/>
</dbReference>
<comment type="caution">
    <text evidence="1">The sequence shown here is derived from an EMBL/GenBank/DDBJ whole genome shotgun (WGS) entry which is preliminary data.</text>
</comment>
<evidence type="ECO:0000313" key="1">
    <source>
        <dbReference type="EMBL" id="MCQ4771787.1"/>
    </source>
</evidence>
<evidence type="ECO:0000313" key="2">
    <source>
        <dbReference type="Proteomes" id="UP001204562"/>
    </source>
</evidence>
<dbReference type="PIRSF" id="PIRSF034981">
    <property type="entry name" value="Eut_put"/>
    <property type="match status" value="1"/>
</dbReference>
<dbReference type="Proteomes" id="UP001204562">
    <property type="component" value="Unassembled WGS sequence"/>
</dbReference>
<dbReference type="AlphaFoldDB" id="A0AAW5JS52"/>
<evidence type="ECO:0008006" key="3">
    <source>
        <dbReference type="Google" id="ProtNLM"/>
    </source>
</evidence>
<proteinExistence type="predicted"/>